<evidence type="ECO:0008006" key="4">
    <source>
        <dbReference type="Google" id="ProtNLM"/>
    </source>
</evidence>
<protein>
    <recommendedName>
        <fullName evidence="4">DUF4340 domain-containing protein</fullName>
    </recommendedName>
</protein>
<evidence type="ECO:0000256" key="1">
    <source>
        <dbReference type="SAM" id="MobiDB-lite"/>
    </source>
</evidence>
<keyword evidence="3" id="KW-1185">Reference proteome</keyword>
<dbReference type="EMBL" id="CP002959">
    <property type="protein sequence ID" value="AFM12454.1"/>
    <property type="molecule type" value="Genomic_DNA"/>
</dbReference>
<organism evidence="2 3">
    <name type="scientific">Turneriella parva (strain ATCC BAA-1111 / DSM 21527 / NCTC 11395 / H)</name>
    <name type="common">Leptospira parva</name>
    <dbReference type="NCBI Taxonomy" id="869212"/>
    <lineage>
        <taxon>Bacteria</taxon>
        <taxon>Pseudomonadati</taxon>
        <taxon>Spirochaetota</taxon>
        <taxon>Spirochaetia</taxon>
        <taxon>Leptospirales</taxon>
        <taxon>Leptospiraceae</taxon>
        <taxon>Turneriella</taxon>
    </lineage>
</organism>
<dbReference type="STRING" id="869212.Turpa_1807"/>
<proteinExistence type="predicted"/>
<gene>
    <name evidence="2" type="ordered locus">Turpa_1807</name>
</gene>
<reference evidence="2 3" key="1">
    <citation type="submission" date="2012-06" db="EMBL/GenBank/DDBJ databases">
        <title>The complete chromosome of genome of Turneriella parva DSM 21527.</title>
        <authorList>
            <consortium name="US DOE Joint Genome Institute (JGI-PGF)"/>
            <person name="Lucas S."/>
            <person name="Han J."/>
            <person name="Lapidus A."/>
            <person name="Bruce D."/>
            <person name="Goodwin L."/>
            <person name="Pitluck S."/>
            <person name="Peters L."/>
            <person name="Kyrpides N."/>
            <person name="Mavromatis K."/>
            <person name="Ivanova N."/>
            <person name="Mikhailova N."/>
            <person name="Chertkov O."/>
            <person name="Detter J.C."/>
            <person name="Tapia R."/>
            <person name="Han C."/>
            <person name="Land M."/>
            <person name="Hauser L."/>
            <person name="Markowitz V."/>
            <person name="Cheng J.-F."/>
            <person name="Hugenholtz P."/>
            <person name="Woyke T."/>
            <person name="Wu D."/>
            <person name="Gronow S."/>
            <person name="Wellnitz S."/>
            <person name="Brambilla E."/>
            <person name="Klenk H.-P."/>
            <person name="Eisen J.A."/>
        </authorList>
    </citation>
    <scope>NUCLEOTIDE SEQUENCE [LARGE SCALE GENOMIC DNA]</scope>
    <source>
        <strain evidence="3">ATCC BAA-1111 / DSM 21527 / NCTC 11395 / H</strain>
    </source>
</reference>
<feature type="region of interest" description="Disordered" evidence="1">
    <location>
        <begin position="398"/>
        <end position="424"/>
    </location>
</feature>
<sequence>MNFILRNRIALLFAGSFVILLLALFWPEAKKSGELQKYYTRPADQLVAISYQGEMQLGDKQKVSVAYDILKEENVLKPKEPVYRIEVRELNTTDKSLMARVADLSKLKRFYASSLVKTIVLDWAAPDYYFLLPYESAITEAKETEYGFKNCPNQLKLQFKADTKEFCIGAASQGDTRRYLLDRQKNQIVIGPDYTVRRLLNNIFAQREQSLHPYGNEGIDTVDLKVSPVLLEKYPLLREKTGGTLKLRMLVKDEGNRKINVWHVEKLLSIKPSHAAEYAQLLQAMRINALLAIDAPAPNAALADIAKSVGLGIKVLPAIEGSVSVKQTDKQDTLVSRYAFFAPDTKPPGGMALQQDKTLVRPRDTFVLSSFNAGYITADLYPRMLAILQKIENDLREAQKAGEEQKAKKEKKAKESPQPSVPAR</sequence>
<dbReference type="HOGENOM" id="CLU_647116_0_0_12"/>
<evidence type="ECO:0000313" key="3">
    <source>
        <dbReference type="Proteomes" id="UP000006048"/>
    </source>
</evidence>
<dbReference type="RefSeq" id="WP_014802963.1">
    <property type="nucleotide sequence ID" value="NC_018020.1"/>
</dbReference>
<dbReference type="Proteomes" id="UP000006048">
    <property type="component" value="Chromosome"/>
</dbReference>
<name>I4B597_TURPD</name>
<dbReference type="AlphaFoldDB" id="I4B597"/>
<accession>I4B597</accession>
<evidence type="ECO:0000313" key="2">
    <source>
        <dbReference type="EMBL" id="AFM12454.1"/>
    </source>
</evidence>
<dbReference type="KEGG" id="tpx:Turpa_1807"/>
<feature type="compositionally biased region" description="Basic and acidic residues" evidence="1">
    <location>
        <begin position="398"/>
        <end position="415"/>
    </location>
</feature>